<feature type="transmembrane region" description="Helical" evidence="4">
    <location>
        <begin position="190"/>
        <end position="210"/>
    </location>
</feature>
<accession>A0A6A7C557</accession>
<dbReference type="OrthoDB" id="6499973at2759"/>
<comment type="similarity">
    <text evidence="2">Belongs to the major facilitator superfamily. Monocarboxylate porter (TC 2.A.1.13) family.</text>
</comment>
<evidence type="ECO:0000259" key="5">
    <source>
        <dbReference type="PROSITE" id="PS50850"/>
    </source>
</evidence>
<dbReference type="Proteomes" id="UP000799421">
    <property type="component" value="Unassembled WGS sequence"/>
</dbReference>
<feature type="transmembrane region" description="Helical" evidence="4">
    <location>
        <begin position="392"/>
        <end position="411"/>
    </location>
</feature>
<dbReference type="InterPro" id="IPR050327">
    <property type="entry name" value="Proton-linked_MCT"/>
</dbReference>
<comment type="subcellular location">
    <subcellularLocation>
        <location evidence="1">Membrane</location>
        <topology evidence="1">Multi-pass membrane protein</topology>
    </subcellularLocation>
</comment>
<gene>
    <name evidence="6" type="ORF">K470DRAFT_298652</name>
</gene>
<dbReference type="AlphaFoldDB" id="A0A6A7C557"/>
<dbReference type="PROSITE" id="PS50850">
    <property type="entry name" value="MFS"/>
    <property type="match status" value="1"/>
</dbReference>
<feature type="region of interest" description="Disordered" evidence="3">
    <location>
        <begin position="1"/>
        <end position="22"/>
    </location>
</feature>
<evidence type="ECO:0000313" key="7">
    <source>
        <dbReference type="Proteomes" id="UP000799421"/>
    </source>
</evidence>
<dbReference type="Pfam" id="PF07690">
    <property type="entry name" value="MFS_1"/>
    <property type="match status" value="1"/>
</dbReference>
<dbReference type="InterPro" id="IPR036259">
    <property type="entry name" value="MFS_trans_sf"/>
</dbReference>
<keyword evidence="4" id="KW-0472">Membrane</keyword>
<dbReference type="PANTHER" id="PTHR11360">
    <property type="entry name" value="MONOCARBOXYLATE TRANSPORTER"/>
    <property type="match status" value="1"/>
</dbReference>
<feature type="transmembrane region" description="Helical" evidence="4">
    <location>
        <begin position="159"/>
        <end position="178"/>
    </location>
</feature>
<evidence type="ECO:0000256" key="1">
    <source>
        <dbReference type="ARBA" id="ARBA00004141"/>
    </source>
</evidence>
<dbReference type="EMBL" id="MU005966">
    <property type="protein sequence ID" value="KAF2862382.1"/>
    <property type="molecule type" value="Genomic_DNA"/>
</dbReference>
<proteinExistence type="inferred from homology"/>
<sequence length="429" mass="46358">MSVQEDHKEPFTEDPITPKPSDHDIPNGGYGWVCTVCCAVLMAHTWGINSSYGVFLAYFLSHHIFTATRLDYALVGSLSMAITLLVSPIATYSVRILGTRKTPLLGTLIESAALISASFSRRIWHLYLAQGVAFGIGAGLIFVASVTILPQWFSTRRSLASGISACGSGLGGLIYSLASQKLIDTVGLRWAYRILGIVAGTANLISSLLMRDRHAQTGTIHNIFDTSLLLKQEVWLLILYGWASLLAYVVLIYSLANYSMTVGLTPSQAALVSALFNLGQALGRPPIGYFSDSVGRINMAAAMSTLAALFALFIWIFAKTYAGIIAFAILEGAVAGTFWTTISPVTVEVVGLKHVASALNMEWIAIVLPSMASEPIALEMVRRTHSYLPAQVWTGGMYLLAAGSMVLLRGWKIGEGRGVLKNMGRWKMV</sequence>
<evidence type="ECO:0000313" key="6">
    <source>
        <dbReference type="EMBL" id="KAF2862382.1"/>
    </source>
</evidence>
<feature type="compositionally biased region" description="Basic and acidic residues" evidence="3">
    <location>
        <begin position="1"/>
        <end position="11"/>
    </location>
</feature>
<feature type="transmembrane region" description="Helical" evidence="4">
    <location>
        <begin position="234"/>
        <end position="256"/>
    </location>
</feature>
<dbReference type="GO" id="GO:0022857">
    <property type="term" value="F:transmembrane transporter activity"/>
    <property type="evidence" value="ECO:0007669"/>
    <property type="project" value="InterPro"/>
</dbReference>
<feature type="transmembrane region" description="Helical" evidence="4">
    <location>
        <begin position="132"/>
        <end position="153"/>
    </location>
</feature>
<organism evidence="6 7">
    <name type="scientific">Piedraia hortae CBS 480.64</name>
    <dbReference type="NCBI Taxonomy" id="1314780"/>
    <lineage>
        <taxon>Eukaryota</taxon>
        <taxon>Fungi</taxon>
        <taxon>Dikarya</taxon>
        <taxon>Ascomycota</taxon>
        <taxon>Pezizomycotina</taxon>
        <taxon>Dothideomycetes</taxon>
        <taxon>Dothideomycetidae</taxon>
        <taxon>Capnodiales</taxon>
        <taxon>Piedraiaceae</taxon>
        <taxon>Piedraia</taxon>
    </lineage>
</organism>
<feature type="transmembrane region" description="Helical" evidence="4">
    <location>
        <begin position="297"/>
        <end position="318"/>
    </location>
</feature>
<dbReference type="InterPro" id="IPR011701">
    <property type="entry name" value="MFS"/>
</dbReference>
<dbReference type="InterPro" id="IPR020846">
    <property type="entry name" value="MFS_dom"/>
</dbReference>
<dbReference type="SUPFAM" id="SSF103473">
    <property type="entry name" value="MFS general substrate transporter"/>
    <property type="match status" value="1"/>
</dbReference>
<keyword evidence="4" id="KW-0812">Transmembrane</keyword>
<evidence type="ECO:0000256" key="4">
    <source>
        <dbReference type="SAM" id="Phobius"/>
    </source>
</evidence>
<reference evidence="6" key="1">
    <citation type="journal article" date="2020" name="Stud. Mycol.">
        <title>101 Dothideomycetes genomes: a test case for predicting lifestyles and emergence of pathogens.</title>
        <authorList>
            <person name="Haridas S."/>
            <person name="Albert R."/>
            <person name="Binder M."/>
            <person name="Bloem J."/>
            <person name="Labutti K."/>
            <person name="Salamov A."/>
            <person name="Andreopoulos B."/>
            <person name="Baker S."/>
            <person name="Barry K."/>
            <person name="Bills G."/>
            <person name="Bluhm B."/>
            <person name="Cannon C."/>
            <person name="Castanera R."/>
            <person name="Culley D."/>
            <person name="Daum C."/>
            <person name="Ezra D."/>
            <person name="Gonzalez J."/>
            <person name="Henrissat B."/>
            <person name="Kuo A."/>
            <person name="Liang C."/>
            <person name="Lipzen A."/>
            <person name="Lutzoni F."/>
            <person name="Magnuson J."/>
            <person name="Mondo S."/>
            <person name="Nolan M."/>
            <person name="Ohm R."/>
            <person name="Pangilinan J."/>
            <person name="Park H.-J."/>
            <person name="Ramirez L."/>
            <person name="Alfaro M."/>
            <person name="Sun H."/>
            <person name="Tritt A."/>
            <person name="Yoshinaga Y."/>
            <person name="Zwiers L.-H."/>
            <person name="Turgeon B."/>
            <person name="Goodwin S."/>
            <person name="Spatafora J."/>
            <person name="Crous P."/>
            <person name="Grigoriev I."/>
        </authorList>
    </citation>
    <scope>NUCLEOTIDE SEQUENCE</scope>
    <source>
        <strain evidence="6">CBS 480.64</strain>
    </source>
</reference>
<keyword evidence="7" id="KW-1185">Reference proteome</keyword>
<dbReference type="Gene3D" id="1.20.1250.20">
    <property type="entry name" value="MFS general substrate transporter like domains"/>
    <property type="match status" value="2"/>
</dbReference>
<protein>
    <submittedName>
        <fullName evidence="6">MFS general substrate transporter</fullName>
    </submittedName>
</protein>
<feature type="transmembrane region" description="Helical" evidence="4">
    <location>
        <begin position="324"/>
        <end position="342"/>
    </location>
</feature>
<name>A0A6A7C557_9PEZI</name>
<evidence type="ECO:0000256" key="3">
    <source>
        <dbReference type="SAM" id="MobiDB-lite"/>
    </source>
</evidence>
<keyword evidence="4" id="KW-1133">Transmembrane helix</keyword>
<feature type="transmembrane region" description="Helical" evidence="4">
    <location>
        <begin position="30"/>
        <end position="60"/>
    </location>
</feature>
<dbReference type="CDD" id="cd17352">
    <property type="entry name" value="MFS_MCT_SLC16"/>
    <property type="match status" value="1"/>
</dbReference>
<evidence type="ECO:0000256" key="2">
    <source>
        <dbReference type="ARBA" id="ARBA00006727"/>
    </source>
</evidence>
<dbReference type="PANTHER" id="PTHR11360:SF315">
    <property type="entry name" value="TRANSPORTER MCH2-RELATED"/>
    <property type="match status" value="1"/>
</dbReference>
<feature type="transmembrane region" description="Helical" evidence="4">
    <location>
        <begin position="72"/>
        <end position="90"/>
    </location>
</feature>
<dbReference type="GO" id="GO:0016020">
    <property type="term" value="C:membrane"/>
    <property type="evidence" value="ECO:0007669"/>
    <property type="project" value="UniProtKB-SubCell"/>
</dbReference>
<feature type="domain" description="Major facilitator superfamily (MFS) profile" evidence="5">
    <location>
        <begin position="233"/>
        <end position="429"/>
    </location>
</feature>